<feature type="compositionally biased region" description="Low complexity" evidence="1">
    <location>
        <begin position="1"/>
        <end position="16"/>
    </location>
</feature>
<name>A0A0C3S256_PHLG1</name>
<keyword evidence="2" id="KW-0472">Membrane</keyword>
<evidence type="ECO:0000256" key="1">
    <source>
        <dbReference type="SAM" id="MobiDB-lite"/>
    </source>
</evidence>
<gene>
    <name evidence="3" type="ORF">PHLGIDRAFT_233454</name>
</gene>
<dbReference type="EMBL" id="KN840607">
    <property type="protein sequence ID" value="KIP03632.1"/>
    <property type="molecule type" value="Genomic_DNA"/>
</dbReference>
<proteinExistence type="predicted"/>
<keyword evidence="4" id="KW-1185">Reference proteome</keyword>
<keyword evidence="2" id="KW-1133">Transmembrane helix</keyword>
<feature type="region of interest" description="Disordered" evidence="1">
    <location>
        <begin position="161"/>
        <end position="199"/>
    </location>
</feature>
<reference evidence="3 4" key="1">
    <citation type="journal article" date="2014" name="PLoS Genet.">
        <title>Analysis of the Phlebiopsis gigantea genome, transcriptome and secretome provides insight into its pioneer colonization strategies of wood.</title>
        <authorList>
            <person name="Hori C."/>
            <person name="Ishida T."/>
            <person name="Igarashi K."/>
            <person name="Samejima M."/>
            <person name="Suzuki H."/>
            <person name="Master E."/>
            <person name="Ferreira P."/>
            <person name="Ruiz-Duenas F.J."/>
            <person name="Held B."/>
            <person name="Canessa P."/>
            <person name="Larrondo L.F."/>
            <person name="Schmoll M."/>
            <person name="Druzhinina I.S."/>
            <person name="Kubicek C.P."/>
            <person name="Gaskell J.A."/>
            <person name="Kersten P."/>
            <person name="St John F."/>
            <person name="Glasner J."/>
            <person name="Sabat G."/>
            <person name="Splinter BonDurant S."/>
            <person name="Syed K."/>
            <person name="Yadav J."/>
            <person name="Mgbeahuruike A.C."/>
            <person name="Kovalchuk A."/>
            <person name="Asiegbu F.O."/>
            <person name="Lackner G."/>
            <person name="Hoffmeister D."/>
            <person name="Rencoret J."/>
            <person name="Gutierrez A."/>
            <person name="Sun H."/>
            <person name="Lindquist E."/>
            <person name="Barry K."/>
            <person name="Riley R."/>
            <person name="Grigoriev I.V."/>
            <person name="Henrissat B."/>
            <person name="Kues U."/>
            <person name="Berka R.M."/>
            <person name="Martinez A.T."/>
            <person name="Covert S.F."/>
            <person name="Blanchette R.A."/>
            <person name="Cullen D."/>
        </authorList>
    </citation>
    <scope>NUCLEOTIDE SEQUENCE [LARGE SCALE GENOMIC DNA]</scope>
    <source>
        <strain evidence="3 4">11061_1 CR5-6</strain>
    </source>
</reference>
<sequence length="199" mass="21049">MLSLPSLSPSTTSPATILRMSTQPNTPTSRVPTSASAPIPTSADVPRINSITISRFPDSLTLSFLPAPVSSSLPVPSSPLLTSAITSSSRPMPARSGGHSRTLTPALVVPLFLLLLSTLAYFGRRKRPPLKPMSGVHIFIESQVNESGPVPTMISFISAPHEAHSPPPPYSAPPSYFSPSSYSPPPPYHMPPSDMNLTS</sequence>
<accession>A0A0C3S256</accession>
<protein>
    <submittedName>
        <fullName evidence="3">Uncharacterized protein</fullName>
    </submittedName>
</protein>
<dbReference type="HOGENOM" id="CLU_1372645_0_0_1"/>
<evidence type="ECO:0000256" key="2">
    <source>
        <dbReference type="SAM" id="Phobius"/>
    </source>
</evidence>
<organism evidence="3 4">
    <name type="scientific">Phlebiopsis gigantea (strain 11061_1 CR5-6)</name>
    <name type="common">White-rot fungus</name>
    <name type="synonym">Peniophora gigantea</name>
    <dbReference type="NCBI Taxonomy" id="745531"/>
    <lineage>
        <taxon>Eukaryota</taxon>
        <taxon>Fungi</taxon>
        <taxon>Dikarya</taxon>
        <taxon>Basidiomycota</taxon>
        <taxon>Agaricomycotina</taxon>
        <taxon>Agaricomycetes</taxon>
        <taxon>Polyporales</taxon>
        <taxon>Phanerochaetaceae</taxon>
        <taxon>Phlebiopsis</taxon>
    </lineage>
</organism>
<evidence type="ECO:0000313" key="4">
    <source>
        <dbReference type="Proteomes" id="UP000053257"/>
    </source>
</evidence>
<evidence type="ECO:0000313" key="3">
    <source>
        <dbReference type="EMBL" id="KIP03632.1"/>
    </source>
</evidence>
<feature type="compositionally biased region" description="Polar residues" evidence="1">
    <location>
        <begin position="19"/>
        <end position="36"/>
    </location>
</feature>
<feature type="region of interest" description="Disordered" evidence="1">
    <location>
        <begin position="1"/>
        <end position="40"/>
    </location>
</feature>
<dbReference type="Proteomes" id="UP000053257">
    <property type="component" value="Unassembled WGS sequence"/>
</dbReference>
<dbReference type="AlphaFoldDB" id="A0A0C3S256"/>
<feature type="transmembrane region" description="Helical" evidence="2">
    <location>
        <begin position="102"/>
        <end position="123"/>
    </location>
</feature>
<keyword evidence="2" id="KW-0812">Transmembrane</keyword>